<dbReference type="STRING" id="2162.BRM9_1765"/>
<dbReference type="RefSeq" id="WP_048085512.1">
    <property type="nucleotide sequence ID" value="NZ_CP006933.1"/>
</dbReference>
<dbReference type="GeneID" id="24792928"/>
<dbReference type="EMBL" id="CP006933">
    <property type="protein sequence ID" value="AIS32575.1"/>
    <property type="molecule type" value="Genomic_DNA"/>
</dbReference>
<evidence type="ECO:0000313" key="2">
    <source>
        <dbReference type="Proteomes" id="UP000029661"/>
    </source>
</evidence>
<proteinExistence type="predicted"/>
<organism evidence="1 2">
    <name type="scientific">Methanobacterium formicicum</name>
    <dbReference type="NCBI Taxonomy" id="2162"/>
    <lineage>
        <taxon>Archaea</taxon>
        <taxon>Methanobacteriati</taxon>
        <taxon>Methanobacteriota</taxon>
        <taxon>Methanomada group</taxon>
        <taxon>Methanobacteria</taxon>
        <taxon>Methanobacteriales</taxon>
        <taxon>Methanobacteriaceae</taxon>
        <taxon>Methanobacterium</taxon>
    </lineage>
</organism>
<name>A0A089ZH54_METFO</name>
<dbReference type="Proteomes" id="UP000029661">
    <property type="component" value="Chromosome"/>
</dbReference>
<accession>A0A089ZH54</accession>
<sequence length="133" mass="15377">MALDEVELVLFSGGIQNLYYKTPPKILLGGVVLVRLNFGDKEWYVGQKSQIFGELLFLKNIIQFKRPAHPNDLTLNELIKKKDNYLTNDNHQVKWNNNSQIKGNLFYLSFMPEIEVSHSFFKPGGNKNFQETV</sequence>
<dbReference type="KEGG" id="mfc:BRM9_1765"/>
<dbReference type="AlphaFoldDB" id="A0A089ZH54"/>
<gene>
    <name evidence="1" type="ORF">BRM9_1765</name>
</gene>
<evidence type="ECO:0000313" key="1">
    <source>
        <dbReference type="EMBL" id="AIS32575.1"/>
    </source>
</evidence>
<reference evidence="1 2" key="1">
    <citation type="submission" date="2013-12" db="EMBL/GenBank/DDBJ databases">
        <title>The complete genome sequence of Methanobacterium sp. BRM9.</title>
        <authorList>
            <consortium name="Pastoral Greenhouse Gas Research Consortium"/>
            <person name="Kelly W.J."/>
            <person name="Leahy S.C."/>
            <person name="Perry R."/>
            <person name="Li D."/>
            <person name="Altermann E."/>
            <person name="Lambie S.C."/>
            <person name="Attwood G.T."/>
        </authorList>
    </citation>
    <scope>NUCLEOTIDE SEQUENCE [LARGE SCALE GENOMIC DNA]</scope>
    <source>
        <strain evidence="1 2">BRM9</strain>
    </source>
</reference>
<protein>
    <submittedName>
        <fullName evidence="1">Uncharacterized protein</fullName>
    </submittedName>
</protein>